<evidence type="ECO:0008006" key="13">
    <source>
        <dbReference type="Google" id="ProtNLM"/>
    </source>
</evidence>
<dbReference type="GO" id="GO:0005975">
    <property type="term" value="P:carbohydrate metabolic process"/>
    <property type="evidence" value="ECO:0007669"/>
    <property type="project" value="InterPro"/>
</dbReference>
<dbReference type="GO" id="GO:0016810">
    <property type="term" value="F:hydrolase activity, acting on carbon-nitrogen (but not peptide) bonds"/>
    <property type="evidence" value="ECO:0007669"/>
    <property type="project" value="InterPro"/>
</dbReference>
<dbReference type="Proteomes" id="UP000024533">
    <property type="component" value="Unassembled WGS sequence"/>
</dbReference>
<keyword evidence="2" id="KW-0479">Metal-binding</keyword>
<dbReference type="Gene3D" id="3.20.20.370">
    <property type="entry name" value="Glycoside hydrolase/deacetylase"/>
    <property type="match status" value="1"/>
</dbReference>
<dbReference type="PROSITE" id="PS51782">
    <property type="entry name" value="LYSM"/>
    <property type="match status" value="1"/>
</dbReference>
<evidence type="ECO:0000256" key="3">
    <source>
        <dbReference type="ARBA" id="ARBA00022729"/>
    </source>
</evidence>
<feature type="signal peptide" evidence="8">
    <location>
        <begin position="1"/>
        <end position="20"/>
    </location>
</feature>
<dbReference type="CDD" id="cd00118">
    <property type="entry name" value="LysM"/>
    <property type="match status" value="1"/>
</dbReference>
<feature type="domain" description="LysM" evidence="10">
    <location>
        <begin position="393"/>
        <end position="439"/>
    </location>
</feature>
<dbReference type="PANTHER" id="PTHR46471:SF2">
    <property type="entry name" value="CHITIN DEACETYLASE-RELATED"/>
    <property type="match status" value="1"/>
</dbReference>
<comment type="cofactor">
    <cofactor evidence="1">
        <name>Co(2+)</name>
        <dbReference type="ChEBI" id="CHEBI:48828"/>
    </cofactor>
</comment>
<organism evidence="11 12">
    <name type="scientific">Trichophyton interdigitale (strain MR816)</name>
    <dbReference type="NCBI Taxonomy" id="1215338"/>
    <lineage>
        <taxon>Eukaryota</taxon>
        <taxon>Fungi</taxon>
        <taxon>Dikarya</taxon>
        <taxon>Ascomycota</taxon>
        <taxon>Pezizomycotina</taxon>
        <taxon>Eurotiomycetes</taxon>
        <taxon>Eurotiomycetidae</taxon>
        <taxon>Onygenales</taxon>
        <taxon>Arthrodermataceae</taxon>
        <taxon>Trichophyton</taxon>
    </lineage>
</organism>
<dbReference type="AlphaFoldDB" id="A0A059IYV5"/>
<dbReference type="PROSITE" id="PS51677">
    <property type="entry name" value="NODB"/>
    <property type="match status" value="1"/>
</dbReference>
<dbReference type="SUPFAM" id="SSF54106">
    <property type="entry name" value="LysM domain"/>
    <property type="match status" value="1"/>
</dbReference>
<evidence type="ECO:0000256" key="4">
    <source>
        <dbReference type="ARBA" id="ARBA00022801"/>
    </source>
</evidence>
<keyword evidence="4" id="KW-0378">Hydrolase</keyword>
<feature type="compositionally biased region" description="Low complexity" evidence="7">
    <location>
        <begin position="354"/>
        <end position="374"/>
    </location>
</feature>
<dbReference type="PANTHER" id="PTHR46471">
    <property type="entry name" value="CHITIN DEACETYLASE"/>
    <property type="match status" value="1"/>
</dbReference>
<reference evidence="11 12" key="1">
    <citation type="submission" date="2014-02" db="EMBL/GenBank/DDBJ databases">
        <title>The Genome Sequence of Trichophyton interdigitale MR816.</title>
        <authorList>
            <consortium name="The Broad Institute Genomics Platform"/>
            <person name="Cuomo C.A."/>
            <person name="White T.C."/>
            <person name="Graser Y."/>
            <person name="Martinez-Rossi N."/>
            <person name="Heitman J."/>
            <person name="Young S.K."/>
            <person name="Zeng Q."/>
            <person name="Gargeya S."/>
            <person name="Abouelleil A."/>
            <person name="Alvarado L."/>
            <person name="Chapman S.B."/>
            <person name="Gainer-Dewar J."/>
            <person name="Goldberg J."/>
            <person name="Griggs A."/>
            <person name="Gujja S."/>
            <person name="Hansen M."/>
            <person name="Howarth C."/>
            <person name="Imamovic A."/>
            <person name="Larimer J."/>
            <person name="Martinez D."/>
            <person name="Murphy C."/>
            <person name="Pearson M.D."/>
            <person name="Persinoti G."/>
            <person name="Poon T."/>
            <person name="Priest M."/>
            <person name="Roberts A.D."/>
            <person name="Saif S."/>
            <person name="Shea T.D."/>
            <person name="Sykes S.N."/>
            <person name="Wortman J."/>
            <person name="Nusbaum C."/>
            <person name="Birren B."/>
        </authorList>
    </citation>
    <scope>NUCLEOTIDE SEQUENCE [LARGE SCALE GENOMIC DNA]</scope>
    <source>
        <strain evidence="11 12">MR816</strain>
    </source>
</reference>
<evidence type="ECO:0000313" key="11">
    <source>
        <dbReference type="EMBL" id="KDB20628.1"/>
    </source>
</evidence>
<name>A0A059IYV5_TRIIM</name>
<evidence type="ECO:0000256" key="1">
    <source>
        <dbReference type="ARBA" id="ARBA00001941"/>
    </source>
</evidence>
<dbReference type="SUPFAM" id="SSF88713">
    <property type="entry name" value="Glycoside hydrolase/deacetylase"/>
    <property type="match status" value="1"/>
</dbReference>
<sequence>MLMRLYTFFVAALLACCAAAGPLHPELPQLVGKSWIPDWWFPFPRPSTKAATTTTRLATSTTRLATTTTQPTITSSKPGTTSTTKPVTSTPQPATSTAQPAISSTATATATLASTSTSTTSTSASASTSAASPSTPTTVVPFGQIIRSCTVKGTVAITFDDGPYDYTNKLLDIFDANGSKATLFVNAQNFGSITDYSSVMLRAFNTGHQIASHTYNHADLSTLNRAGIISEMTKLDDVLATITNGYRPTYMRAPYFAYSPLVLQTMAELKYHVIEADIDTKDYEHDTPDGVSVSVGFFRDGLNAGGSIALAHDVHQTTVDLLIQQLLDELKRRGLRAVTVGECLGDPRANWYRTTPVQVPTGTSTTSPTATPTSPGTPPPAPTQPGVASNCQKWHTVVSGDTCYDIAAANGISLDNLYKWNPAVGTNCASLWLGYAVCVGV</sequence>
<evidence type="ECO:0000256" key="5">
    <source>
        <dbReference type="ARBA" id="ARBA00023277"/>
    </source>
</evidence>
<dbReference type="HOGENOM" id="CLU_050708_0_0_1"/>
<evidence type="ECO:0000256" key="6">
    <source>
        <dbReference type="ARBA" id="ARBA00023285"/>
    </source>
</evidence>
<dbReference type="InterPro" id="IPR036779">
    <property type="entry name" value="LysM_dom_sf"/>
</dbReference>
<dbReference type="EMBL" id="AOKY01000722">
    <property type="protein sequence ID" value="KDB20628.1"/>
    <property type="molecule type" value="Genomic_DNA"/>
</dbReference>
<evidence type="ECO:0000256" key="8">
    <source>
        <dbReference type="SAM" id="SignalP"/>
    </source>
</evidence>
<dbReference type="Pfam" id="PF01522">
    <property type="entry name" value="Polysacc_deac_1"/>
    <property type="match status" value="1"/>
</dbReference>
<dbReference type="CDD" id="cd10951">
    <property type="entry name" value="CE4_ClCDA_like"/>
    <property type="match status" value="1"/>
</dbReference>
<dbReference type="OrthoDB" id="2125469at2759"/>
<dbReference type="Gene3D" id="3.10.350.10">
    <property type="entry name" value="LysM domain"/>
    <property type="match status" value="1"/>
</dbReference>
<dbReference type="STRING" id="1215338.A0A059IYV5"/>
<dbReference type="InterPro" id="IPR011330">
    <property type="entry name" value="Glyco_hydro/deAcase_b/a-brl"/>
</dbReference>
<evidence type="ECO:0000313" key="12">
    <source>
        <dbReference type="Proteomes" id="UP000024533"/>
    </source>
</evidence>
<dbReference type="OMA" id="AFNTGHQ"/>
<dbReference type="Pfam" id="PF01476">
    <property type="entry name" value="LysM"/>
    <property type="match status" value="1"/>
</dbReference>
<keyword evidence="3 8" id="KW-0732">Signal</keyword>
<gene>
    <name evidence="11" type="ORF">H109_07427</name>
</gene>
<comment type="caution">
    <text evidence="11">The sequence shown here is derived from an EMBL/GenBank/DDBJ whole genome shotgun (WGS) entry which is preliminary data.</text>
</comment>
<dbReference type="SMART" id="SM00257">
    <property type="entry name" value="LysM"/>
    <property type="match status" value="1"/>
</dbReference>
<keyword evidence="6" id="KW-0170">Cobalt</keyword>
<proteinExistence type="predicted"/>
<evidence type="ECO:0000259" key="9">
    <source>
        <dbReference type="PROSITE" id="PS51677"/>
    </source>
</evidence>
<feature type="domain" description="NodB homology" evidence="9">
    <location>
        <begin position="153"/>
        <end position="338"/>
    </location>
</feature>
<dbReference type="InterPro" id="IPR002509">
    <property type="entry name" value="NODB_dom"/>
</dbReference>
<dbReference type="InterPro" id="IPR018392">
    <property type="entry name" value="LysM"/>
</dbReference>
<keyword evidence="5" id="KW-0119">Carbohydrate metabolism</keyword>
<feature type="region of interest" description="Disordered" evidence="7">
    <location>
        <begin position="51"/>
        <end position="103"/>
    </location>
</feature>
<feature type="region of interest" description="Disordered" evidence="7">
    <location>
        <begin position="116"/>
        <end position="137"/>
    </location>
</feature>
<feature type="region of interest" description="Disordered" evidence="7">
    <location>
        <begin position="354"/>
        <end position="388"/>
    </location>
</feature>
<protein>
    <recommendedName>
        <fullName evidence="13">NodB homology domain-containing protein</fullName>
    </recommendedName>
</protein>
<dbReference type="PROSITE" id="PS51257">
    <property type="entry name" value="PROKAR_LIPOPROTEIN"/>
    <property type="match status" value="1"/>
</dbReference>
<evidence type="ECO:0000256" key="2">
    <source>
        <dbReference type="ARBA" id="ARBA00022723"/>
    </source>
</evidence>
<evidence type="ECO:0000259" key="10">
    <source>
        <dbReference type="PROSITE" id="PS51782"/>
    </source>
</evidence>
<dbReference type="GO" id="GO:0046872">
    <property type="term" value="F:metal ion binding"/>
    <property type="evidence" value="ECO:0007669"/>
    <property type="project" value="UniProtKB-KW"/>
</dbReference>
<accession>A0A059IYV5</accession>
<keyword evidence="12" id="KW-1185">Reference proteome</keyword>
<evidence type="ECO:0000256" key="7">
    <source>
        <dbReference type="SAM" id="MobiDB-lite"/>
    </source>
</evidence>
<feature type="chain" id="PRO_5001574583" description="NodB homology domain-containing protein" evidence="8">
    <location>
        <begin position="21"/>
        <end position="441"/>
    </location>
</feature>